<keyword evidence="3" id="KW-1185">Reference proteome</keyword>
<dbReference type="OrthoDB" id="3781311at2"/>
<evidence type="ECO:0000256" key="1">
    <source>
        <dbReference type="SAM" id="MobiDB-lite"/>
    </source>
</evidence>
<evidence type="ECO:0000313" key="3">
    <source>
        <dbReference type="Proteomes" id="UP000316988"/>
    </source>
</evidence>
<proteinExistence type="predicted"/>
<accession>A0A554RV67</accession>
<feature type="compositionally biased region" description="Basic residues" evidence="1">
    <location>
        <begin position="1"/>
        <end position="11"/>
    </location>
</feature>
<dbReference type="Pfam" id="PF13811">
    <property type="entry name" value="DUF4186"/>
    <property type="match status" value="1"/>
</dbReference>
<protein>
    <submittedName>
        <fullName evidence="2">DUF4186 domain-containing protein</fullName>
    </submittedName>
</protein>
<evidence type="ECO:0000313" key="2">
    <source>
        <dbReference type="EMBL" id="TSD57996.1"/>
    </source>
</evidence>
<dbReference type="AlphaFoldDB" id="A0A554RV67"/>
<gene>
    <name evidence="2" type="ORF">FNM00_15190</name>
</gene>
<feature type="region of interest" description="Disordered" evidence="1">
    <location>
        <begin position="1"/>
        <end position="21"/>
    </location>
</feature>
<organism evidence="2 3">
    <name type="scientific">Aeromicrobium piscarium</name>
    <dbReference type="NCBI Taxonomy" id="2590901"/>
    <lineage>
        <taxon>Bacteria</taxon>
        <taxon>Bacillati</taxon>
        <taxon>Actinomycetota</taxon>
        <taxon>Actinomycetes</taxon>
        <taxon>Propionibacteriales</taxon>
        <taxon>Nocardioidaceae</taxon>
        <taxon>Aeromicrobium</taxon>
    </lineage>
</organism>
<dbReference type="Proteomes" id="UP000316988">
    <property type="component" value="Unassembled WGS sequence"/>
</dbReference>
<name>A0A554RV67_9ACTN</name>
<dbReference type="EMBL" id="VLNT01000016">
    <property type="protein sequence ID" value="TSD57996.1"/>
    <property type="molecule type" value="Genomic_DNA"/>
</dbReference>
<reference evidence="2 3" key="1">
    <citation type="submission" date="2019-07" db="EMBL/GenBank/DDBJ databases">
        <authorList>
            <person name="Zhao L.H."/>
        </authorList>
    </citation>
    <scope>NUCLEOTIDE SEQUENCE [LARGE SCALE GENOMIC DNA]</scope>
    <source>
        <strain evidence="2 3">Co35</strain>
    </source>
</reference>
<comment type="caution">
    <text evidence="2">The sequence shown here is derived from an EMBL/GenBank/DDBJ whole genome shotgun (WGS) entry which is preliminary data.</text>
</comment>
<sequence>MRGLRRAHRPRAVTGPAGRAPVHRLRDTGCSVTDELDARLHRIGRQRFRARFRLYGRDRAVVDLRGIATVRRHARDLIDRRLAPAEPRNDGRQTPYRGHPVFVAQHATATCCRTCLARWHGIPAGRALDEAERDYVVEAICRWISGQYAPGEPPP</sequence>
<dbReference type="InterPro" id="IPR020378">
    <property type="entry name" value="DUF4186"/>
</dbReference>